<organism evidence="2 3">
    <name type="scientific">Allgaiera indica</name>
    <dbReference type="NCBI Taxonomy" id="765699"/>
    <lineage>
        <taxon>Bacteria</taxon>
        <taxon>Pseudomonadati</taxon>
        <taxon>Pseudomonadota</taxon>
        <taxon>Alphaproteobacteria</taxon>
        <taxon>Rhodobacterales</taxon>
        <taxon>Paracoccaceae</taxon>
        <taxon>Allgaiera</taxon>
    </lineage>
</organism>
<feature type="compositionally biased region" description="Basic residues" evidence="1">
    <location>
        <begin position="94"/>
        <end position="115"/>
    </location>
</feature>
<keyword evidence="3" id="KW-1185">Reference proteome</keyword>
<name>A0A1H2WLQ4_9RHOB</name>
<proteinExistence type="predicted"/>
<dbReference type="SUPFAM" id="SSF89796">
    <property type="entry name" value="CoA-transferase family III (CaiB/BaiF)"/>
    <property type="match status" value="1"/>
</dbReference>
<feature type="region of interest" description="Disordered" evidence="1">
    <location>
        <begin position="75"/>
        <end position="125"/>
    </location>
</feature>
<feature type="region of interest" description="Disordered" evidence="1">
    <location>
        <begin position="142"/>
        <end position="164"/>
    </location>
</feature>
<accession>A0A1H2WLQ4</accession>
<sequence length="164" mass="17539">MSAALLERLRAAGIACGRVSTLGDLARHPQLRLTEADTPGGRIRLLAPGAAADGETPTFGPVPALGADSARVRAEFGPGGEKAKGCPPRAPPQGHRRRQEPRRSGRLQRHARLFHQRPVQRDDHRAQGLAVDDELHVHVARPLAGTDRLGPGAGDRLQPARQGR</sequence>
<dbReference type="Proteomes" id="UP000199541">
    <property type="component" value="Unassembled WGS sequence"/>
</dbReference>
<comment type="caution">
    <text evidence="2">The sequence shown here is derived from an EMBL/GenBank/DDBJ whole genome shotgun (WGS) entry which is preliminary data.</text>
</comment>
<gene>
    <name evidence="2" type="ORF">SAMN05444006_1077</name>
</gene>
<dbReference type="Gene3D" id="3.30.1540.10">
    <property type="entry name" value="formyl-coa transferase, domain 3"/>
    <property type="match status" value="1"/>
</dbReference>
<protein>
    <submittedName>
        <fullName evidence="2">Uncharacterized protein</fullName>
    </submittedName>
</protein>
<evidence type="ECO:0000313" key="3">
    <source>
        <dbReference type="Proteomes" id="UP000199541"/>
    </source>
</evidence>
<evidence type="ECO:0000313" key="2">
    <source>
        <dbReference type="EMBL" id="SDW81570.1"/>
    </source>
</evidence>
<dbReference type="InterPro" id="IPR023606">
    <property type="entry name" value="CoA-Trfase_III_dom_1_sf"/>
</dbReference>
<dbReference type="Gene3D" id="3.40.50.10540">
    <property type="entry name" value="Crotonobetainyl-coa:carnitine coa-transferase, domain 1"/>
    <property type="match status" value="1"/>
</dbReference>
<reference evidence="2 3" key="1">
    <citation type="submission" date="2016-10" db="EMBL/GenBank/DDBJ databases">
        <authorList>
            <person name="Varghese N."/>
            <person name="Submissions S."/>
        </authorList>
    </citation>
    <scope>NUCLEOTIDE SEQUENCE [LARGE SCALE GENOMIC DNA]</scope>
    <source>
        <strain evidence="2 3">DSM 24802</strain>
    </source>
</reference>
<dbReference type="InterPro" id="IPR044855">
    <property type="entry name" value="CoA-Trfase_III_dom3_sf"/>
</dbReference>
<dbReference type="EMBL" id="FNOB01000007">
    <property type="protein sequence ID" value="SDW81570.1"/>
    <property type="molecule type" value="Genomic_DNA"/>
</dbReference>
<evidence type="ECO:0000256" key="1">
    <source>
        <dbReference type="SAM" id="MobiDB-lite"/>
    </source>
</evidence>